<keyword evidence="1" id="KW-1185">Reference proteome</keyword>
<name>A0A2I4DZU0_JUGRE</name>
<evidence type="ECO:0000313" key="2">
    <source>
        <dbReference type="RefSeq" id="XP_018812669.1"/>
    </source>
</evidence>
<dbReference type="KEGG" id="jre:108985001"/>
<proteinExistence type="predicted"/>
<dbReference type="STRING" id="51240.A0A2I4DZU0"/>
<reference evidence="2" key="1">
    <citation type="submission" date="2025-08" db="UniProtKB">
        <authorList>
            <consortium name="RefSeq"/>
        </authorList>
    </citation>
    <scope>IDENTIFICATION</scope>
    <source>
        <tissue evidence="2">Leaves</tissue>
    </source>
</reference>
<dbReference type="AlphaFoldDB" id="A0A2I4DZU0"/>
<dbReference type="InterPro" id="IPR039316">
    <property type="entry name" value="CLE25/26"/>
</dbReference>
<dbReference type="GeneID" id="108985001"/>
<dbReference type="FunCoup" id="A0A2I4DZU0">
    <property type="interactions" value="706"/>
</dbReference>
<gene>
    <name evidence="2" type="primary">LOC108985001</name>
</gene>
<dbReference type="OrthoDB" id="1910203at2759"/>
<protein>
    <submittedName>
        <fullName evidence="2">Uncharacterized protein LOC108985001</fullName>
    </submittedName>
</protein>
<dbReference type="RefSeq" id="XP_018812669.1">
    <property type="nucleotide sequence ID" value="XM_018957124.2"/>
</dbReference>
<dbReference type="PANTHER" id="PTHR34277:SF2">
    <property type="entry name" value="CLAVATA3_ESR (CLE)-RELATED PROTEIN 26"/>
    <property type="match status" value="1"/>
</dbReference>
<dbReference type="Gramene" id="Jr13_16750_p1">
    <property type="protein sequence ID" value="cds.Jr13_16750_p1"/>
    <property type="gene ID" value="Jr13_16750"/>
</dbReference>
<organism evidence="1 2">
    <name type="scientific">Juglans regia</name>
    <name type="common">English walnut</name>
    <dbReference type="NCBI Taxonomy" id="51240"/>
    <lineage>
        <taxon>Eukaryota</taxon>
        <taxon>Viridiplantae</taxon>
        <taxon>Streptophyta</taxon>
        <taxon>Embryophyta</taxon>
        <taxon>Tracheophyta</taxon>
        <taxon>Spermatophyta</taxon>
        <taxon>Magnoliopsida</taxon>
        <taxon>eudicotyledons</taxon>
        <taxon>Gunneridae</taxon>
        <taxon>Pentapetalae</taxon>
        <taxon>rosids</taxon>
        <taxon>fabids</taxon>
        <taxon>Fagales</taxon>
        <taxon>Juglandaceae</taxon>
        <taxon>Juglans</taxon>
    </lineage>
</organism>
<evidence type="ECO:0000313" key="1">
    <source>
        <dbReference type="Proteomes" id="UP000235220"/>
    </source>
</evidence>
<accession>A0A2I4DZU0</accession>
<dbReference type="PANTHER" id="PTHR34277">
    <property type="entry name" value="CLAVATA3/ESR (CLE)-RELATED PROTEIN 26"/>
    <property type="match status" value="1"/>
</dbReference>
<dbReference type="Proteomes" id="UP000235220">
    <property type="component" value="Chromosome 13"/>
</dbReference>
<sequence>MGGSSRSSSSRSSSRGSLHLKVLFGALALVGVIFLFTASSQQGGRTEINAPTLTSDSGGNSKLHAYVMGRGNFVDHPPELDLNYMSKRRVPNGPDPIHNRRTGNSGRPPGRA</sequence>